<dbReference type="EMBL" id="CALNXK010000157">
    <property type="protein sequence ID" value="CAH3170621.1"/>
    <property type="molecule type" value="Genomic_DNA"/>
</dbReference>
<organism evidence="2 3">
    <name type="scientific">Porites lobata</name>
    <dbReference type="NCBI Taxonomy" id="104759"/>
    <lineage>
        <taxon>Eukaryota</taxon>
        <taxon>Metazoa</taxon>
        <taxon>Cnidaria</taxon>
        <taxon>Anthozoa</taxon>
        <taxon>Hexacorallia</taxon>
        <taxon>Scleractinia</taxon>
        <taxon>Fungiina</taxon>
        <taxon>Poritidae</taxon>
        <taxon>Porites</taxon>
    </lineage>
</organism>
<feature type="domain" description="VWFA" evidence="1">
    <location>
        <begin position="1"/>
        <end position="58"/>
    </location>
</feature>
<keyword evidence="3" id="KW-1185">Reference proteome</keyword>
<accession>A0ABN8QVN7</accession>
<dbReference type="Pfam" id="PF00092">
    <property type="entry name" value="VWA"/>
    <property type="match status" value="2"/>
</dbReference>
<dbReference type="SUPFAM" id="SSF53300">
    <property type="entry name" value="vWA-like"/>
    <property type="match status" value="2"/>
</dbReference>
<evidence type="ECO:0000313" key="2">
    <source>
        <dbReference type="EMBL" id="CAH3170621.1"/>
    </source>
</evidence>
<dbReference type="PROSITE" id="PS50234">
    <property type="entry name" value="VWFA"/>
    <property type="match status" value="2"/>
</dbReference>
<dbReference type="PANTHER" id="PTHR24020">
    <property type="entry name" value="COLLAGEN ALPHA"/>
    <property type="match status" value="1"/>
</dbReference>
<dbReference type="InterPro" id="IPR050525">
    <property type="entry name" value="ECM_Assembly_Org"/>
</dbReference>
<dbReference type="Proteomes" id="UP001159405">
    <property type="component" value="Unassembled WGS sequence"/>
</dbReference>
<protein>
    <recommendedName>
        <fullName evidence="1">VWFA domain-containing protein</fullName>
    </recommendedName>
</protein>
<dbReference type="PANTHER" id="PTHR24020:SF20">
    <property type="entry name" value="PH DOMAIN-CONTAINING PROTEIN"/>
    <property type="match status" value="1"/>
</dbReference>
<gene>
    <name evidence="2" type="ORF">PLOB_00010899</name>
</gene>
<reference evidence="2 3" key="1">
    <citation type="submission" date="2022-05" db="EMBL/GenBank/DDBJ databases">
        <authorList>
            <consortium name="Genoscope - CEA"/>
            <person name="William W."/>
        </authorList>
    </citation>
    <scope>NUCLEOTIDE SEQUENCE [LARGE SCALE GENOMIC DNA]</scope>
</reference>
<feature type="domain" description="VWFA" evidence="1">
    <location>
        <begin position="89"/>
        <end position="153"/>
    </location>
</feature>
<sequence>YTPLDIASSRLQSKGAAVFVLGIGDDVDSTELSQIASGPKNVFTVDSFNDLDRKADETKRGICIFVPTPSVTPTPTPTPGDEVCPIPMDTTFIIDSSLCDSDSNWNRLLYFVQTLVSFFNVSPSVGRIALVQFSTDARVLLKFNTLSGNLLNG</sequence>
<evidence type="ECO:0000259" key="1">
    <source>
        <dbReference type="PROSITE" id="PS50234"/>
    </source>
</evidence>
<feature type="non-terminal residue" evidence="2">
    <location>
        <position position="153"/>
    </location>
</feature>
<comment type="caution">
    <text evidence="2">The sequence shown here is derived from an EMBL/GenBank/DDBJ whole genome shotgun (WGS) entry which is preliminary data.</text>
</comment>
<dbReference type="Gene3D" id="3.40.50.410">
    <property type="entry name" value="von Willebrand factor, type A domain"/>
    <property type="match status" value="2"/>
</dbReference>
<dbReference type="InterPro" id="IPR036465">
    <property type="entry name" value="vWFA_dom_sf"/>
</dbReference>
<proteinExistence type="predicted"/>
<feature type="non-terminal residue" evidence="2">
    <location>
        <position position="1"/>
    </location>
</feature>
<name>A0ABN8QVN7_9CNID</name>
<dbReference type="InterPro" id="IPR002035">
    <property type="entry name" value="VWF_A"/>
</dbReference>
<evidence type="ECO:0000313" key="3">
    <source>
        <dbReference type="Proteomes" id="UP001159405"/>
    </source>
</evidence>